<dbReference type="InterPro" id="IPR050833">
    <property type="entry name" value="Poly_Biosynth_Transport"/>
</dbReference>
<dbReference type="Proteomes" id="UP001596333">
    <property type="component" value="Unassembled WGS sequence"/>
</dbReference>
<feature type="transmembrane region" description="Helical" evidence="6">
    <location>
        <begin position="213"/>
        <end position="235"/>
    </location>
</feature>
<evidence type="ECO:0000256" key="5">
    <source>
        <dbReference type="ARBA" id="ARBA00023136"/>
    </source>
</evidence>
<dbReference type="PANTHER" id="PTHR30250">
    <property type="entry name" value="PST FAMILY PREDICTED COLANIC ACID TRANSPORTER"/>
    <property type="match status" value="1"/>
</dbReference>
<dbReference type="AlphaFoldDB" id="A0ABD5UNZ4"/>
<feature type="transmembrane region" description="Helical" evidence="6">
    <location>
        <begin position="347"/>
        <end position="366"/>
    </location>
</feature>
<keyword evidence="5 6" id="KW-0472">Membrane</keyword>
<dbReference type="GO" id="GO:0005886">
    <property type="term" value="C:plasma membrane"/>
    <property type="evidence" value="ECO:0007669"/>
    <property type="project" value="UniProtKB-SubCell"/>
</dbReference>
<feature type="transmembrane region" description="Helical" evidence="6">
    <location>
        <begin position="108"/>
        <end position="129"/>
    </location>
</feature>
<feature type="transmembrane region" description="Helical" evidence="6">
    <location>
        <begin position="372"/>
        <end position="394"/>
    </location>
</feature>
<feature type="transmembrane region" description="Helical" evidence="6">
    <location>
        <begin position="74"/>
        <end position="96"/>
    </location>
</feature>
<evidence type="ECO:0000313" key="8">
    <source>
        <dbReference type="Proteomes" id="UP001596333"/>
    </source>
</evidence>
<evidence type="ECO:0000256" key="6">
    <source>
        <dbReference type="SAM" id="Phobius"/>
    </source>
</evidence>
<comment type="caution">
    <text evidence="7">The sequence shown here is derived from an EMBL/GenBank/DDBJ whole genome shotgun (WGS) entry which is preliminary data.</text>
</comment>
<feature type="transmembrane region" description="Helical" evidence="6">
    <location>
        <begin position="40"/>
        <end position="62"/>
    </location>
</feature>
<feature type="transmembrane region" description="Helical" evidence="6">
    <location>
        <begin position="150"/>
        <end position="169"/>
    </location>
</feature>
<feature type="transmembrane region" description="Helical" evidence="6">
    <location>
        <begin position="282"/>
        <end position="300"/>
    </location>
</feature>
<keyword evidence="8" id="KW-1185">Reference proteome</keyword>
<dbReference type="Pfam" id="PF13440">
    <property type="entry name" value="Polysacc_synt_3"/>
    <property type="match status" value="1"/>
</dbReference>
<name>A0ABD5UNZ4_9EURY</name>
<feature type="transmembrane region" description="Helical" evidence="6">
    <location>
        <begin position="406"/>
        <end position="425"/>
    </location>
</feature>
<sequence length="475" mass="51334">MRLAKTSIVLFLSSQFSTIVGFVGTFYIASYLGSEVLGTYSVVVGMLFWLYLPASAIDSAVVKRVSEGTNQEEIISAGFLINTAIALMTVAGVLLFSPAVETYVNHPVSLEIAVLIVCWFAANFASAILNGQKKVAHASIIWTTGRIIRTGLQIGLTYLLTLGVAGLIWGHTISFFVAAVIAFAINPIKPAWPSKKHFKSLYEYARYSWLGQISVQAFNWLDTVILAIFVSSSLIGVYEVAWTMASALSIISTSITTTLFPTISELSDDKRYDKVSELLTEGLSFTGIFTIPGLAGAIAVGPRVLEIYGSEYGQGGTILILLVVARLTNAYNGLFKNTINAIDRPDIGFRINAVLLVSNVILNFSLIPIFGWYGAAIGTASSATIGMLFGYYWVNQSIPIYVPYREIGYQVIASLVMVLAVSGLSKMLGSGRIRTVVIVFLAAGFYSVVLLALSTTVREKTISILSDYPYVGALL</sequence>
<evidence type="ECO:0000256" key="1">
    <source>
        <dbReference type="ARBA" id="ARBA00004651"/>
    </source>
</evidence>
<evidence type="ECO:0000313" key="7">
    <source>
        <dbReference type="EMBL" id="MFC6890250.1"/>
    </source>
</evidence>
<evidence type="ECO:0000256" key="4">
    <source>
        <dbReference type="ARBA" id="ARBA00022989"/>
    </source>
</evidence>
<comment type="subcellular location">
    <subcellularLocation>
        <location evidence="1">Cell membrane</location>
        <topology evidence="1">Multi-pass membrane protein</topology>
    </subcellularLocation>
</comment>
<dbReference type="EMBL" id="JBHSXI010000020">
    <property type="protein sequence ID" value="MFC6890250.1"/>
    <property type="molecule type" value="Genomic_DNA"/>
</dbReference>
<dbReference type="PANTHER" id="PTHR30250:SF28">
    <property type="entry name" value="POLYSACCHARIDE BIOSYNTHESIS PROTEIN"/>
    <property type="match status" value="1"/>
</dbReference>
<protein>
    <submittedName>
        <fullName evidence="7">Oligosaccharide flippase family protein</fullName>
    </submittedName>
</protein>
<feature type="transmembrane region" description="Helical" evidence="6">
    <location>
        <begin position="431"/>
        <end position="453"/>
    </location>
</feature>
<proteinExistence type="predicted"/>
<feature type="transmembrane region" description="Helical" evidence="6">
    <location>
        <begin position="312"/>
        <end position="335"/>
    </location>
</feature>
<accession>A0ABD5UNZ4</accession>
<reference evidence="7 8" key="1">
    <citation type="journal article" date="2019" name="Int. J. Syst. Evol. Microbiol.">
        <title>The Global Catalogue of Microorganisms (GCM) 10K type strain sequencing project: providing services to taxonomists for standard genome sequencing and annotation.</title>
        <authorList>
            <consortium name="The Broad Institute Genomics Platform"/>
            <consortium name="The Broad Institute Genome Sequencing Center for Infectious Disease"/>
            <person name="Wu L."/>
            <person name="Ma J."/>
        </authorList>
    </citation>
    <scope>NUCLEOTIDE SEQUENCE [LARGE SCALE GENOMIC DNA]</scope>
    <source>
        <strain evidence="7 8">Y73</strain>
    </source>
</reference>
<organism evidence="7 8">
    <name type="scientific">Halorubrum trueperi</name>
    <dbReference type="NCBI Taxonomy" id="2004704"/>
    <lineage>
        <taxon>Archaea</taxon>
        <taxon>Methanobacteriati</taxon>
        <taxon>Methanobacteriota</taxon>
        <taxon>Stenosarchaea group</taxon>
        <taxon>Halobacteria</taxon>
        <taxon>Halobacteriales</taxon>
        <taxon>Haloferacaceae</taxon>
        <taxon>Halorubrum</taxon>
    </lineage>
</organism>
<evidence type="ECO:0000256" key="2">
    <source>
        <dbReference type="ARBA" id="ARBA00022475"/>
    </source>
</evidence>
<dbReference type="RefSeq" id="WP_379769947.1">
    <property type="nucleotide sequence ID" value="NZ_JBHSXI010000020.1"/>
</dbReference>
<keyword evidence="3 6" id="KW-0812">Transmembrane</keyword>
<evidence type="ECO:0000256" key="3">
    <source>
        <dbReference type="ARBA" id="ARBA00022692"/>
    </source>
</evidence>
<keyword evidence="4 6" id="KW-1133">Transmembrane helix</keyword>
<keyword evidence="2" id="KW-1003">Cell membrane</keyword>
<gene>
    <name evidence="7" type="ORF">ACFQEY_14720</name>
</gene>
<feature type="transmembrane region" description="Helical" evidence="6">
    <location>
        <begin position="7"/>
        <end position="28"/>
    </location>
</feature>